<feature type="transmembrane region" description="Helical" evidence="1">
    <location>
        <begin position="12"/>
        <end position="31"/>
    </location>
</feature>
<comment type="caution">
    <text evidence="2">The sequence shown here is derived from an EMBL/GenBank/DDBJ whole genome shotgun (WGS) entry which is preliminary data.</text>
</comment>
<sequence>MSTTTIRDLGRGLLRPRFLIAAFIVTALVTMGMHRQRLLNEEVDIMRQDFEINGKVNRHFSDAAEVARKVQSSELLYQKQVKKRIEYIRENNADVGAWFPKAKEMMPLWWYFQPSFNCPYEVERVGRFNDGGK</sequence>
<reference evidence="2" key="1">
    <citation type="journal article" date="2020" name="Fungal Divers.">
        <title>Resolving the Mortierellaceae phylogeny through synthesis of multi-gene phylogenetics and phylogenomics.</title>
        <authorList>
            <person name="Vandepol N."/>
            <person name="Liber J."/>
            <person name="Desiro A."/>
            <person name="Na H."/>
            <person name="Kennedy M."/>
            <person name="Barry K."/>
            <person name="Grigoriev I.V."/>
            <person name="Miller A.N."/>
            <person name="O'Donnell K."/>
            <person name="Stajich J.E."/>
            <person name="Bonito G."/>
        </authorList>
    </citation>
    <scope>NUCLEOTIDE SEQUENCE</scope>
    <source>
        <strain evidence="2">NRRL 6426</strain>
    </source>
</reference>
<evidence type="ECO:0000313" key="3">
    <source>
        <dbReference type="Proteomes" id="UP000748756"/>
    </source>
</evidence>
<keyword evidence="3" id="KW-1185">Reference proteome</keyword>
<dbReference type="Proteomes" id="UP000748756">
    <property type="component" value="Unassembled WGS sequence"/>
</dbReference>
<dbReference type="EMBL" id="JAAAUQ010002642">
    <property type="protein sequence ID" value="KAF9121933.1"/>
    <property type="molecule type" value="Genomic_DNA"/>
</dbReference>
<dbReference type="OrthoDB" id="10006218at2759"/>
<evidence type="ECO:0000256" key="1">
    <source>
        <dbReference type="SAM" id="Phobius"/>
    </source>
</evidence>
<protein>
    <submittedName>
        <fullName evidence="2">Uncharacterized protein</fullName>
    </submittedName>
</protein>
<organism evidence="2 3">
    <name type="scientific">Linnemannia schmuckeri</name>
    <dbReference type="NCBI Taxonomy" id="64567"/>
    <lineage>
        <taxon>Eukaryota</taxon>
        <taxon>Fungi</taxon>
        <taxon>Fungi incertae sedis</taxon>
        <taxon>Mucoromycota</taxon>
        <taxon>Mortierellomycotina</taxon>
        <taxon>Mortierellomycetes</taxon>
        <taxon>Mortierellales</taxon>
        <taxon>Mortierellaceae</taxon>
        <taxon>Linnemannia</taxon>
    </lineage>
</organism>
<evidence type="ECO:0000313" key="2">
    <source>
        <dbReference type="EMBL" id="KAF9121933.1"/>
    </source>
</evidence>
<feature type="non-terminal residue" evidence="2">
    <location>
        <position position="1"/>
    </location>
</feature>
<dbReference type="AlphaFoldDB" id="A0A9P5R4I3"/>
<name>A0A9P5R4I3_9FUNG</name>
<keyword evidence="1" id="KW-1133">Transmembrane helix</keyword>
<accession>A0A9P5R4I3</accession>
<keyword evidence="1" id="KW-0472">Membrane</keyword>
<keyword evidence="1" id="KW-0812">Transmembrane</keyword>
<proteinExistence type="predicted"/>
<gene>
    <name evidence="2" type="ORF">BG015_005693</name>
</gene>